<evidence type="ECO:0000313" key="5">
    <source>
        <dbReference type="Proteomes" id="UP000291917"/>
    </source>
</evidence>
<proteinExistence type="predicted"/>
<dbReference type="AlphaFoldDB" id="A0A4Q5GUU5"/>
<dbReference type="Proteomes" id="UP000335496">
    <property type="component" value="Unassembled WGS sequence"/>
</dbReference>
<name>A0A4Q5GUU5_9BACE</name>
<dbReference type="SUPFAM" id="SSF53756">
    <property type="entry name" value="UDP-Glycosyltransferase/glycogen phosphorylase"/>
    <property type="match status" value="1"/>
</dbReference>
<evidence type="ECO:0000313" key="2">
    <source>
        <dbReference type="EMBL" id="KAA5273184.1"/>
    </source>
</evidence>
<dbReference type="EMBL" id="RCXL01000017">
    <property type="protein sequence ID" value="RYT72551.1"/>
    <property type="molecule type" value="Genomic_DNA"/>
</dbReference>
<evidence type="ECO:0000313" key="4">
    <source>
        <dbReference type="EMBL" id="RYT72551.1"/>
    </source>
</evidence>
<reference evidence="4 5" key="2">
    <citation type="journal article" date="2019" name="Science, e1252229">
        <title>Invertible promoters mediate bacterial phase variation, antibiotic resistance, and host adaptation in the gut.</title>
        <authorList>
            <person name="Jiang X."/>
            <person name="Hall A.B."/>
            <person name="Arthur T.D."/>
            <person name="Plichta D.R."/>
            <person name="Covington C.T."/>
            <person name="Poyet M."/>
            <person name="Crothers J."/>
            <person name="Moses P.L."/>
            <person name="Tolonen A.C."/>
            <person name="Vlamakis H."/>
            <person name="Alm E.J."/>
            <person name="Xavier R.J."/>
        </authorList>
    </citation>
    <scope>NUCLEOTIDE SEQUENCE [LARGE SCALE GENOMIC DNA]</scope>
    <source>
        <strain evidence="5">bj_0095</strain>
        <strain evidence="4">Bj_0095</strain>
    </source>
</reference>
<dbReference type="Gene3D" id="3.40.50.2000">
    <property type="entry name" value="Glycogen Phosphorylase B"/>
    <property type="match status" value="2"/>
</dbReference>
<sequence length="383" mass="43945">MNILFYCNGFPDPQLGGIQSVTYTLGWGFTSLGHQCYCAYFEDSPIESIPFNKCIYLANSIQKEIELRNFLIENKIDVLINQSLHIAANISLLNKVSHGISCKIFTVYHTFPGRKIYASNIPVVGVKSLIKRILFPFYRQWAESKEEKTIKEALSFSNACILLSDSYKTKFCDYFHISNTLNFKFTSIPNPSRYAYTNKSNIYGKKKEVLIVARLEEKSKRISTAIKIWQQVEKTEKAKGWILRIVGSGPNELDYVNLVNKSNITTVIFEGQQKNPLRYYEHASIFMMTSAYEGWPMTVIEAMQNGVVPIVFNSYSAVYDILTDKEDGIIIENNDIKNYADRLAALMEDNVLREKMAKNAITKVQNFCVDKIVEQWLTVFNNF</sequence>
<dbReference type="Proteomes" id="UP000291917">
    <property type="component" value="Unassembled WGS sequence"/>
</dbReference>
<protein>
    <submittedName>
        <fullName evidence="2 4">Glycosyltransferase</fullName>
    </submittedName>
</protein>
<dbReference type="RefSeq" id="WP_130089025.1">
    <property type="nucleotide sequence ID" value="NZ_JABAGL010000011.1"/>
</dbReference>
<evidence type="ECO:0000313" key="7">
    <source>
        <dbReference type="Proteomes" id="UP000520291"/>
    </source>
</evidence>
<reference evidence="2 6" key="1">
    <citation type="journal article" date="2019" name="Nat. Med.">
        <title>A library of human gut bacterial isolates paired with longitudinal multiomics data enables mechanistic microbiome research.</title>
        <authorList>
            <person name="Poyet M."/>
            <person name="Groussin M."/>
            <person name="Gibbons S.M."/>
            <person name="Avila-Pacheco J."/>
            <person name="Jiang X."/>
            <person name="Kearney S.M."/>
            <person name="Perrotta A.R."/>
            <person name="Berdy B."/>
            <person name="Zhao S."/>
            <person name="Lieberman T.D."/>
            <person name="Swanson P.K."/>
            <person name="Smith M."/>
            <person name="Roesemann S."/>
            <person name="Alexander J.E."/>
            <person name="Rich S.A."/>
            <person name="Livny J."/>
            <person name="Vlamakis H."/>
            <person name="Clish C."/>
            <person name="Bullock K."/>
            <person name="Deik A."/>
            <person name="Scott J."/>
            <person name="Pierce K.A."/>
            <person name="Xavier R.J."/>
            <person name="Alm E.J."/>
        </authorList>
    </citation>
    <scope>NUCLEOTIDE SEQUENCE [LARGE SCALE GENOMIC DNA]</scope>
    <source>
        <strain evidence="2 6">BIOML-A1</strain>
    </source>
</reference>
<keyword evidence="4" id="KW-0808">Transferase</keyword>
<dbReference type="Pfam" id="PF00534">
    <property type="entry name" value="Glycos_transf_1"/>
    <property type="match status" value="1"/>
</dbReference>
<dbReference type="InterPro" id="IPR001296">
    <property type="entry name" value="Glyco_trans_1"/>
</dbReference>
<feature type="domain" description="Glycosyl transferase family 1" evidence="1">
    <location>
        <begin position="197"/>
        <end position="361"/>
    </location>
</feature>
<gene>
    <name evidence="4" type="ORF">EAJ03_11715</name>
    <name evidence="2" type="ORF">F2Z23_12315</name>
    <name evidence="3" type="ORF">HF841_09635</name>
</gene>
<dbReference type="Proteomes" id="UP000520291">
    <property type="component" value="Unassembled WGS sequence"/>
</dbReference>
<evidence type="ECO:0000313" key="6">
    <source>
        <dbReference type="Proteomes" id="UP000335496"/>
    </source>
</evidence>
<organism evidence="4 5">
    <name type="scientific">Bacteroides eggerthii</name>
    <dbReference type="NCBI Taxonomy" id="28111"/>
    <lineage>
        <taxon>Bacteria</taxon>
        <taxon>Pseudomonadati</taxon>
        <taxon>Bacteroidota</taxon>
        <taxon>Bacteroidia</taxon>
        <taxon>Bacteroidales</taxon>
        <taxon>Bacteroidaceae</taxon>
        <taxon>Bacteroides</taxon>
    </lineage>
</organism>
<dbReference type="GO" id="GO:0016757">
    <property type="term" value="F:glycosyltransferase activity"/>
    <property type="evidence" value="ECO:0007669"/>
    <property type="project" value="InterPro"/>
</dbReference>
<evidence type="ECO:0000313" key="3">
    <source>
        <dbReference type="EMBL" id="NME86280.1"/>
    </source>
</evidence>
<keyword evidence="6" id="KW-1185">Reference proteome</keyword>
<reference evidence="3 7" key="3">
    <citation type="submission" date="2020-04" db="EMBL/GenBank/DDBJ databases">
        <authorList>
            <person name="Hitch T.C.A."/>
            <person name="Wylensek D."/>
            <person name="Clavel T."/>
        </authorList>
    </citation>
    <scope>NUCLEOTIDE SEQUENCE [LARGE SCALE GENOMIC DNA]</scope>
    <source>
        <strain evidence="3 7">WCA3-601-WT-5E</strain>
    </source>
</reference>
<dbReference type="PANTHER" id="PTHR12526">
    <property type="entry name" value="GLYCOSYLTRANSFERASE"/>
    <property type="match status" value="1"/>
</dbReference>
<dbReference type="EMBL" id="VVZX01000016">
    <property type="protein sequence ID" value="KAA5273184.1"/>
    <property type="molecule type" value="Genomic_DNA"/>
</dbReference>
<accession>A0A4Q5GUU5</accession>
<dbReference type="PANTHER" id="PTHR12526:SF628">
    <property type="entry name" value="MANNOSYLGLUCOSYLGLYCERATE SYNTHASE"/>
    <property type="match status" value="1"/>
</dbReference>
<comment type="caution">
    <text evidence="4">The sequence shown here is derived from an EMBL/GenBank/DDBJ whole genome shotgun (WGS) entry which is preliminary data.</text>
</comment>
<evidence type="ECO:0000259" key="1">
    <source>
        <dbReference type="Pfam" id="PF00534"/>
    </source>
</evidence>
<dbReference type="EMBL" id="JABAGL010000011">
    <property type="protein sequence ID" value="NME86280.1"/>
    <property type="molecule type" value="Genomic_DNA"/>
</dbReference>